<dbReference type="GO" id="GO:0006281">
    <property type="term" value="P:DNA repair"/>
    <property type="evidence" value="ECO:0007669"/>
    <property type="project" value="InterPro"/>
</dbReference>
<dbReference type="InterPro" id="IPR020847">
    <property type="entry name" value="AP_endonuclease_F1_BS"/>
</dbReference>
<feature type="binding site" evidence="7">
    <location>
        <position position="147"/>
    </location>
    <ligand>
        <name>Mg(2+)</name>
        <dbReference type="ChEBI" id="CHEBI:18420"/>
        <label>1</label>
    </ligand>
</feature>
<dbReference type="PROSITE" id="PS00728">
    <property type="entry name" value="AP_NUCLEASE_F1_3"/>
    <property type="match status" value="1"/>
</dbReference>
<feature type="site" description="Interaction with DNA substrate" evidence="8">
    <location>
        <position position="246"/>
    </location>
</feature>
<feature type="active site" description="Proton donor/acceptor" evidence="6">
    <location>
        <position position="145"/>
    </location>
</feature>
<keyword evidence="4 10" id="KW-0378">Hydrolase</keyword>
<evidence type="ECO:0000313" key="10">
    <source>
        <dbReference type="EMBL" id="TXK62320.1"/>
    </source>
</evidence>
<dbReference type="NCBIfam" id="TIGR00195">
    <property type="entry name" value="exoDNase_III"/>
    <property type="match status" value="1"/>
</dbReference>
<feature type="active site" description="Proton acceptor" evidence="6">
    <location>
        <position position="246"/>
    </location>
</feature>
<dbReference type="InterPro" id="IPR005135">
    <property type="entry name" value="Endo/exonuclease/phosphatase"/>
</dbReference>
<keyword evidence="3 7" id="KW-0479">Metal-binding</keyword>
<dbReference type="Proteomes" id="UP000321248">
    <property type="component" value="Unassembled WGS sequence"/>
</dbReference>
<gene>
    <name evidence="10" type="primary">xth</name>
    <name evidence="10" type="ORF">FU658_08790</name>
</gene>
<feature type="domain" description="Endonuclease/exonuclease/phosphatase" evidence="9">
    <location>
        <begin position="4"/>
        <end position="246"/>
    </location>
</feature>
<evidence type="ECO:0000256" key="2">
    <source>
        <dbReference type="ARBA" id="ARBA00007092"/>
    </source>
</evidence>
<evidence type="ECO:0000313" key="11">
    <source>
        <dbReference type="Proteomes" id="UP000321248"/>
    </source>
</evidence>
<evidence type="ECO:0000256" key="8">
    <source>
        <dbReference type="PIRSR" id="PIRSR604808-3"/>
    </source>
</evidence>
<feature type="binding site" evidence="7">
    <location>
        <position position="245"/>
    </location>
    <ligand>
        <name>Mg(2+)</name>
        <dbReference type="ChEBI" id="CHEBI:18420"/>
        <label>1</label>
    </ligand>
</feature>
<proteinExistence type="inferred from homology"/>
<evidence type="ECO:0000259" key="9">
    <source>
        <dbReference type="Pfam" id="PF03372"/>
    </source>
</evidence>
<evidence type="ECO:0000256" key="6">
    <source>
        <dbReference type="PIRSR" id="PIRSR604808-1"/>
    </source>
</evidence>
<reference evidence="10 11" key="1">
    <citation type="submission" date="2019-08" db="EMBL/GenBank/DDBJ databases">
        <authorList>
            <person name="Karlyshev A.V."/>
        </authorList>
    </citation>
    <scope>NUCLEOTIDE SEQUENCE [LARGE SCALE GENOMIC DNA]</scope>
    <source>
        <strain evidence="10 11">Alg18-2.2</strain>
    </source>
</reference>
<dbReference type="GO" id="GO:0046872">
    <property type="term" value="F:metal ion binding"/>
    <property type="evidence" value="ECO:0007669"/>
    <property type="project" value="UniProtKB-KW"/>
</dbReference>
<name>A0A5C8KS12_9GAMM</name>
<dbReference type="EC" id="3.1.11.2" evidence="10"/>
<dbReference type="SUPFAM" id="SSF56219">
    <property type="entry name" value="DNase I-like"/>
    <property type="match status" value="1"/>
</dbReference>
<dbReference type="GO" id="GO:0003677">
    <property type="term" value="F:DNA binding"/>
    <property type="evidence" value="ECO:0007669"/>
    <property type="project" value="InterPro"/>
</dbReference>
<dbReference type="NCBIfam" id="TIGR00633">
    <property type="entry name" value="xth"/>
    <property type="match status" value="1"/>
</dbReference>
<dbReference type="PANTHER" id="PTHR43250:SF2">
    <property type="entry name" value="EXODEOXYRIBONUCLEASE III"/>
    <property type="match status" value="1"/>
</dbReference>
<dbReference type="InterPro" id="IPR037493">
    <property type="entry name" value="ExoIII-like"/>
</dbReference>
<dbReference type="GO" id="GO:0004519">
    <property type="term" value="F:endonuclease activity"/>
    <property type="evidence" value="ECO:0007669"/>
    <property type="project" value="InterPro"/>
</dbReference>
<dbReference type="OrthoDB" id="9803914at2"/>
<keyword evidence="11" id="KW-1185">Reference proteome</keyword>
<dbReference type="AlphaFoldDB" id="A0A5C8KS12"/>
<comment type="caution">
    <text evidence="10">The sequence shown here is derived from an EMBL/GenBank/DDBJ whole genome shotgun (WGS) entry which is preliminary data.</text>
</comment>
<keyword evidence="5 7" id="KW-0460">Magnesium</keyword>
<dbReference type="GO" id="GO:0008311">
    <property type="term" value="F:double-stranded DNA 3'-5' DNA exonuclease activity"/>
    <property type="evidence" value="ECO:0007669"/>
    <property type="project" value="UniProtKB-EC"/>
</dbReference>
<dbReference type="PANTHER" id="PTHR43250">
    <property type="entry name" value="EXODEOXYRIBONUCLEASE III"/>
    <property type="match status" value="1"/>
</dbReference>
<organism evidence="10 11">
    <name type="scientific">Alkalisalibacterium limincola</name>
    <dbReference type="NCBI Taxonomy" id="2699169"/>
    <lineage>
        <taxon>Bacteria</taxon>
        <taxon>Pseudomonadati</taxon>
        <taxon>Pseudomonadota</taxon>
        <taxon>Gammaproteobacteria</taxon>
        <taxon>Lysobacterales</taxon>
        <taxon>Lysobacteraceae</taxon>
        <taxon>Alkalisalibacterium</taxon>
    </lineage>
</organism>
<dbReference type="RefSeq" id="WP_147891739.1">
    <property type="nucleotide sequence ID" value="NZ_VRTS01000005.1"/>
</dbReference>
<sequence>MKIASWNVNSLNVRLPHLGDWLKAAQPDVVGLQETKLEDLKFPDTALVESGYRSVFSGQRTYNGVALLSRSPIEDVVSDIPGFEDPQRRVIAGTVNGVRVVNLYVVNGKAVGDEKYEYKLRWLDAVTAWIEGELARNPRLVVVGDFNIAPDDRDVHDPEAWHEKILCSTPERDALKRLLGLGLHDSFRLHNDEAGHYSWWDYRAAGFRRNLGLRIDLALVSEALRPKVRDGGIDREPRTWERPSDHAPVWVDLDIAENTAQ</sequence>
<evidence type="ECO:0000256" key="7">
    <source>
        <dbReference type="PIRSR" id="PIRSR604808-2"/>
    </source>
</evidence>
<evidence type="ECO:0000256" key="1">
    <source>
        <dbReference type="ARBA" id="ARBA00001936"/>
    </source>
</evidence>
<evidence type="ECO:0000256" key="4">
    <source>
        <dbReference type="ARBA" id="ARBA00022801"/>
    </source>
</evidence>
<comment type="similarity">
    <text evidence="2">Belongs to the DNA repair enzymes AP/ExoA family.</text>
</comment>
<accession>A0A5C8KS12</accession>
<dbReference type="Gene3D" id="3.60.10.10">
    <property type="entry name" value="Endonuclease/exonuclease/phosphatase"/>
    <property type="match status" value="1"/>
</dbReference>
<evidence type="ECO:0000256" key="3">
    <source>
        <dbReference type="ARBA" id="ARBA00022723"/>
    </source>
</evidence>
<dbReference type="InterPro" id="IPR004808">
    <property type="entry name" value="AP_endonuc_1"/>
</dbReference>
<dbReference type="PROSITE" id="PS51435">
    <property type="entry name" value="AP_NUCLEASE_F1_4"/>
    <property type="match status" value="1"/>
</dbReference>
<feature type="site" description="Transition state stabilizer" evidence="8">
    <location>
        <position position="147"/>
    </location>
</feature>
<evidence type="ECO:0000256" key="5">
    <source>
        <dbReference type="ARBA" id="ARBA00022842"/>
    </source>
</evidence>
<feature type="binding site" evidence="7">
    <location>
        <position position="7"/>
    </location>
    <ligand>
        <name>Mg(2+)</name>
        <dbReference type="ChEBI" id="CHEBI:18420"/>
        <label>1</label>
    </ligand>
</feature>
<protein>
    <submittedName>
        <fullName evidence="10">Exodeoxyribonuclease III</fullName>
        <ecNumber evidence="10">3.1.11.2</ecNumber>
    </submittedName>
</protein>
<dbReference type="Pfam" id="PF03372">
    <property type="entry name" value="Exo_endo_phos"/>
    <property type="match status" value="1"/>
</dbReference>
<dbReference type="InterPro" id="IPR036691">
    <property type="entry name" value="Endo/exonu/phosph_ase_sf"/>
</dbReference>
<feature type="site" description="Important for catalytic activity" evidence="8">
    <location>
        <position position="216"/>
    </location>
</feature>
<dbReference type="CDD" id="cd09086">
    <property type="entry name" value="ExoIII-like_AP-endo"/>
    <property type="match status" value="1"/>
</dbReference>
<feature type="binding site" evidence="7">
    <location>
        <position position="34"/>
    </location>
    <ligand>
        <name>Mg(2+)</name>
        <dbReference type="ChEBI" id="CHEBI:18420"/>
        <label>1</label>
    </ligand>
</feature>
<feature type="binding site" evidence="7">
    <location>
        <position position="246"/>
    </location>
    <ligand>
        <name>Mg(2+)</name>
        <dbReference type="ChEBI" id="CHEBI:18420"/>
        <label>1</label>
    </ligand>
</feature>
<comment type="cofactor">
    <cofactor evidence="1">
        <name>Mn(2+)</name>
        <dbReference type="ChEBI" id="CHEBI:29035"/>
    </cofactor>
</comment>
<feature type="binding site" evidence="7">
    <location>
        <position position="145"/>
    </location>
    <ligand>
        <name>Mg(2+)</name>
        <dbReference type="ChEBI" id="CHEBI:18420"/>
        <label>1</label>
    </ligand>
</feature>
<keyword evidence="7" id="KW-0464">Manganese</keyword>
<dbReference type="InterPro" id="IPR020848">
    <property type="entry name" value="AP_endonuclease_F1_CS"/>
</dbReference>
<dbReference type="EMBL" id="VRTS01000005">
    <property type="protein sequence ID" value="TXK62320.1"/>
    <property type="molecule type" value="Genomic_DNA"/>
</dbReference>
<comment type="cofactor">
    <cofactor evidence="7">
        <name>Mg(2+)</name>
        <dbReference type="ChEBI" id="CHEBI:18420"/>
    </cofactor>
    <cofactor evidence="7">
        <name>Mn(2+)</name>
        <dbReference type="ChEBI" id="CHEBI:29035"/>
    </cofactor>
    <text evidence="7">Probably binds two magnesium or manganese ions per subunit.</text>
</comment>
<dbReference type="PROSITE" id="PS00726">
    <property type="entry name" value="AP_NUCLEASE_F1_1"/>
    <property type="match status" value="1"/>
</dbReference>
<feature type="active site" evidence="6">
    <location>
        <position position="104"/>
    </location>
</feature>